<dbReference type="EMBL" id="VFNX01000001">
    <property type="protein sequence ID" value="TQK96804.1"/>
    <property type="molecule type" value="Genomic_DNA"/>
</dbReference>
<dbReference type="Proteomes" id="UP000318103">
    <property type="component" value="Unassembled WGS sequence"/>
</dbReference>
<reference evidence="1 2" key="1">
    <citation type="submission" date="2019-06" db="EMBL/GenBank/DDBJ databases">
        <title>Sequencing the genomes of 1000 actinobacteria strains.</title>
        <authorList>
            <person name="Klenk H.-P."/>
        </authorList>
    </citation>
    <scope>NUCLEOTIDE SEQUENCE [LARGE SCALE GENOMIC DNA]</scope>
    <source>
        <strain evidence="1 2">DSM 41929</strain>
    </source>
</reference>
<dbReference type="Pfam" id="PF06224">
    <property type="entry name" value="AlkZ-like"/>
    <property type="match status" value="1"/>
</dbReference>
<evidence type="ECO:0000313" key="1">
    <source>
        <dbReference type="EMBL" id="TQK96804.1"/>
    </source>
</evidence>
<accession>A0A542UCL1</accession>
<dbReference type="InterPro" id="IPR036390">
    <property type="entry name" value="WH_DNA-bd_sf"/>
</dbReference>
<protein>
    <submittedName>
        <fullName evidence="1">Winged helix DNA-binding protein</fullName>
    </submittedName>
</protein>
<organism evidence="1 2">
    <name type="scientific">Streptomyces puniciscabiei</name>
    <dbReference type="NCBI Taxonomy" id="164348"/>
    <lineage>
        <taxon>Bacteria</taxon>
        <taxon>Bacillati</taxon>
        <taxon>Actinomycetota</taxon>
        <taxon>Actinomycetes</taxon>
        <taxon>Kitasatosporales</taxon>
        <taxon>Streptomycetaceae</taxon>
        <taxon>Streptomyces</taxon>
    </lineage>
</organism>
<gene>
    <name evidence="1" type="ORF">FB563_1753</name>
</gene>
<dbReference type="AlphaFoldDB" id="A0A542UCL1"/>
<comment type="caution">
    <text evidence="1">The sequence shown here is derived from an EMBL/GenBank/DDBJ whole genome shotgun (WGS) entry which is preliminary data.</text>
</comment>
<dbReference type="GO" id="GO:0003677">
    <property type="term" value="F:DNA binding"/>
    <property type="evidence" value="ECO:0007669"/>
    <property type="project" value="UniProtKB-KW"/>
</dbReference>
<proteinExistence type="predicted"/>
<keyword evidence="2" id="KW-1185">Reference proteome</keyword>
<dbReference type="SUPFAM" id="SSF46785">
    <property type="entry name" value="Winged helix' DNA-binding domain"/>
    <property type="match status" value="1"/>
</dbReference>
<sequence length="494" mass="52873">MRQVYAQCASWTVSISDQEIPVEVVGPAGDPHKPLEVARRFGDEALTRTMLAGPVGQQAQITTLLVRDGDRALELTHDMTERPGQEHHRNSPRALVRAATRGPATGVGPVHCSWETAIGYGSGTGGSAGGTMRGMNVRELGPSQARLLRAWSQGVSGDLRATSASAVLERCLAVQAQDLRAAALGVRARGSGLTEADVFRALGAERSLVRGWFMRGTLYIVPAADAGWLRELLAPQLLRRSERRYRELGLGAAELALGERVITEALAGGPLTRDELAVRMKEEGLDASGQVPFHLVRRSALLGVVCFGPVREDGCATYVLAKDWLPASAGPSGADAVRELLLRYLAAHGPATVADFATWSGLGLPAVRSVWKELLEGGLIEPCRVGGLDEYALPADAAPCPEPTGDVRLLPAYDNYLVGFTDRRMSVEPEHERKVWPGGGQISPTIVVDGLVRGVWRRDRTRGIALEPFDADLGGVGIEALDGELRDISRFLAA</sequence>
<evidence type="ECO:0000313" key="2">
    <source>
        <dbReference type="Proteomes" id="UP000318103"/>
    </source>
</evidence>
<dbReference type="InterPro" id="IPR009351">
    <property type="entry name" value="AlkZ-like"/>
</dbReference>
<keyword evidence="1" id="KW-0238">DNA-binding</keyword>
<dbReference type="PANTHER" id="PTHR38479:SF2">
    <property type="entry name" value="WINGED HELIX DNA-BINDING DOMAIN-CONTAINING PROTEIN"/>
    <property type="match status" value="1"/>
</dbReference>
<dbReference type="PANTHER" id="PTHR38479">
    <property type="entry name" value="LMO0824 PROTEIN"/>
    <property type="match status" value="1"/>
</dbReference>
<name>A0A542UCL1_9ACTN</name>